<dbReference type="EMBL" id="FOXB01000022">
    <property type="protein sequence ID" value="SFP49765.1"/>
    <property type="molecule type" value="Genomic_DNA"/>
</dbReference>
<keyword evidence="1" id="KW-0175">Coiled coil</keyword>
<evidence type="ECO:0000256" key="1">
    <source>
        <dbReference type="SAM" id="Coils"/>
    </source>
</evidence>
<dbReference type="Gene3D" id="1.40.20.10">
    <property type="entry name" value="CHAD domain"/>
    <property type="match status" value="1"/>
</dbReference>
<sequence>MSNLEIERKFLLYPCSMKRFLKKEGLDWKAVKIEQFYLLAGENGAERYRKYGNKYIKTIKRGSGLIREEREVEISKTLYEEAKRQNSGGVIKKIRRVVKFDEHTFEIDSFKNPFKGFNLLEVEFKSEADAKAFELPDIFKEILVAEVTENRDFTNGALSRSMKLPSIETDLKDIFAQVDKREDFLKASTNVVFNAYESGSHAVKALVYTLLKTIEANRDAILHKEYEPERLHQLRVAMRKLRALLSQMKPLFSPTWRDEHKEKLAYLMRQTGSQRDIDVYLEAIPNYKQMLPKDLQDGLDALEDYLTQKSKESKDELINFLQSDPFNKEIETLFEFCHNEESIGLSKRSSGPVIIEVKHALRKRYKRILKKGNALNKNSLADEYHLLRIDVKKLRYMIEFFSSLFNKDAYDKMLKRLKTIQSILGEHQDLEVQSQHLKELSQLPELHNDKTMAALNELRKTMAQMEEQKRLEFRDTFKLFAKTEDLFLEMICKF</sequence>
<reference evidence="4 5" key="1">
    <citation type="submission" date="2016-10" db="EMBL/GenBank/DDBJ databases">
        <authorList>
            <person name="de Groot N.N."/>
        </authorList>
    </citation>
    <scope>NUCLEOTIDE SEQUENCE [LARGE SCALE GENOMIC DNA]</scope>
    <source>
        <strain evidence="4 5">EP1-55-1</strain>
    </source>
</reference>
<organism evidence="4 5">
    <name type="scientific">Hydrogenimonas thermophila</name>
    <dbReference type="NCBI Taxonomy" id="223786"/>
    <lineage>
        <taxon>Bacteria</taxon>
        <taxon>Pseudomonadati</taxon>
        <taxon>Campylobacterota</taxon>
        <taxon>Epsilonproteobacteria</taxon>
        <taxon>Campylobacterales</taxon>
        <taxon>Hydrogenimonadaceae</taxon>
        <taxon>Hydrogenimonas</taxon>
    </lineage>
</organism>
<gene>
    <name evidence="4" type="ORF">SAMN05216234_12223</name>
</gene>
<dbReference type="PANTHER" id="PTHR39339">
    <property type="entry name" value="SLR1444 PROTEIN"/>
    <property type="match status" value="1"/>
</dbReference>
<evidence type="ECO:0000313" key="4">
    <source>
        <dbReference type="EMBL" id="SFP49765.1"/>
    </source>
</evidence>
<dbReference type="SMART" id="SM01118">
    <property type="entry name" value="CYTH"/>
    <property type="match status" value="1"/>
</dbReference>
<dbReference type="PANTHER" id="PTHR39339:SF1">
    <property type="entry name" value="CHAD DOMAIN-CONTAINING PROTEIN"/>
    <property type="match status" value="1"/>
</dbReference>
<dbReference type="InterPro" id="IPR033469">
    <property type="entry name" value="CYTH-like_dom_sf"/>
</dbReference>
<dbReference type="RefSeq" id="WP_092912735.1">
    <property type="nucleotide sequence ID" value="NZ_FOXB01000022.1"/>
</dbReference>
<dbReference type="AlphaFoldDB" id="A0A1I5QU33"/>
<evidence type="ECO:0000259" key="2">
    <source>
        <dbReference type="PROSITE" id="PS51707"/>
    </source>
</evidence>
<proteinExistence type="predicted"/>
<dbReference type="SUPFAM" id="SSF55154">
    <property type="entry name" value="CYTH-like phosphatases"/>
    <property type="match status" value="1"/>
</dbReference>
<dbReference type="Gene3D" id="2.40.320.10">
    <property type="entry name" value="Hypothetical Protein Pfu-838710-001"/>
    <property type="match status" value="1"/>
</dbReference>
<dbReference type="SMART" id="SM00880">
    <property type="entry name" value="CHAD"/>
    <property type="match status" value="1"/>
</dbReference>
<feature type="domain" description="CHAD" evidence="3">
    <location>
        <begin position="195"/>
        <end position="486"/>
    </location>
</feature>
<dbReference type="InterPro" id="IPR007899">
    <property type="entry name" value="CHAD_dom"/>
</dbReference>
<name>A0A1I5QU33_9BACT</name>
<accession>A0A1I5QU33</accession>
<keyword evidence="5" id="KW-1185">Reference proteome</keyword>
<protein>
    <submittedName>
        <fullName evidence="4">CHAD domain-containing protein</fullName>
    </submittedName>
</protein>
<dbReference type="PROSITE" id="PS51708">
    <property type="entry name" value="CHAD"/>
    <property type="match status" value="1"/>
</dbReference>
<dbReference type="STRING" id="223786.SAMN05216234_12223"/>
<dbReference type="Proteomes" id="UP000199227">
    <property type="component" value="Unassembled WGS sequence"/>
</dbReference>
<dbReference type="OrthoDB" id="9777271at2"/>
<dbReference type="InterPro" id="IPR038186">
    <property type="entry name" value="CHAD_dom_sf"/>
</dbReference>
<feature type="coiled-coil region" evidence="1">
    <location>
        <begin position="448"/>
        <end position="475"/>
    </location>
</feature>
<dbReference type="PROSITE" id="PS51707">
    <property type="entry name" value="CYTH"/>
    <property type="match status" value="1"/>
</dbReference>
<feature type="domain" description="CYTH" evidence="2">
    <location>
        <begin position="3"/>
        <end position="159"/>
    </location>
</feature>
<dbReference type="InterPro" id="IPR023577">
    <property type="entry name" value="CYTH_domain"/>
</dbReference>
<evidence type="ECO:0000259" key="3">
    <source>
        <dbReference type="PROSITE" id="PS51708"/>
    </source>
</evidence>
<evidence type="ECO:0000313" key="5">
    <source>
        <dbReference type="Proteomes" id="UP000199227"/>
    </source>
</evidence>
<dbReference type="Pfam" id="PF05235">
    <property type="entry name" value="CHAD"/>
    <property type="match status" value="1"/>
</dbReference>